<name>F2NL14_MARHT</name>
<dbReference type="PANTHER" id="PTHR32338:SF11">
    <property type="entry name" value="[LYSW]-L-2-AMINOADIPATE_[LYSW]-L-GLUTAMATE PHOSPHATE REDUCTASE-RELATED"/>
    <property type="match status" value="1"/>
</dbReference>
<dbReference type="CDD" id="cd24151">
    <property type="entry name" value="AGPR_1_N_LysY"/>
    <property type="match status" value="1"/>
</dbReference>
<dbReference type="OrthoDB" id="9801289at2"/>
<dbReference type="HAMAP" id="MF_02083">
    <property type="entry name" value="LysY"/>
    <property type="match status" value="1"/>
</dbReference>
<dbReference type="STRING" id="869210.Marky_0667"/>
<dbReference type="InterPro" id="IPR037535">
    <property type="entry name" value="LysY"/>
</dbReference>
<dbReference type="InterPro" id="IPR000706">
    <property type="entry name" value="AGPR_type-1"/>
</dbReference>
<dbReference type="GO" id="GO:0019878">
    <property type="term" value="P:lysine biosynthetic process via aminoadipic acid"/>
    <property type="evidence" value="ECO:0007669"/>
    <property type="project" value="UniProtKB-UniRule"/>
</dbReference>
<keyword evidence="5 6" id="KW-0457">Lysine biosynthesis</keyword>
<evidence type="ECO:0000256" key="2">
    <source>
        <dbReference type="ARBA" id="ARBA00022605"/>
    </source>
</evidence>
<dbReference type="SUPFAM" id="SSF51735">
    <property type="entry name" value="NAD(P)-binding Rossmann-fold domains"/>
    <property type="match status" value="1"/>
</dbReference>
<evidence type="ECO:0000256" key="5">
    <source>
        <dbReference type="ARBA" id="ARBA00023154"/>
    </source>
</evidence>
<dbReference type="Gene3D" id="3.40.50.720">
    <property type="entry name" value="NAD(P)-binding Rossmann-like Domain"/>
    <property type="match status" value="1"/>
</dbReference>
<dbReference type="GO" id="GO:0006526">
    <property type="term" value="P:L-arginine biosynthetic process"/>
    <property type="evidence" value="ECO:0007669"/>
    <property type="project" value="InterPro"/>
</dbReference>
<evidence type="ECO:0000313" key="9">
    <source>
        <dbReference type="Proteomes" id="UP000007030"/>
    </source>
</evidence>
<dbReference type="EC" id="1.2.1.103" evidence="6"/>
<sequence>MSEIKTVTIVGASGYAGGEFLRLALQHPYLEVQQVTSRTYAGQPVHFVHPNLRGATNLKFTTPEALEPTDVLVLALPHGVAAREFERYQGLAPLIIDLSADFRLKDLGLYERFYGAPHPRPDLLERFAYANPEINRAEILAKPYLAGAGCTATATLLGLYPLFAEGVLLPKPVFVTVLVGSSAAGAQATPASHHPERAGSLRVYKATGHRHTAEVLEYLPGRPEVHLTAIASERVRGILMTAQAFLPDGYSERDVWAAYRAVYGEAPFIRIVKQKKGVHRYPDPKVLEGTNYCDIGFELEPDTGRLVVISALDNLVKGTAGHALQALNLKLGWPETLGLTYTGLHP</sequence>
<dbReference type="KEGG" id="mhd:Marky_0667"/>
<reference evidence="8 9" key="1">
    <citation type="journal article" date="2012" name="Stand. Genomic Sci.">
        <title>Complete genome sequence of the aerobic, heterotroph Marinithermus hydrothermalis type strain (T1(T)) from a deep-sea hydrothermal vent chimney.</title>
        <authorList>
            <person name="Copeland A."/>
            <person name="Gu W."/>
            <person name="Yasawong M."/>
            <person name="Lapidus A."/>
            <person name="Lucas S."/>
            <person name="Deshpande S."/>
            <person name="Pagani I."/>
            <person name="Tapia R."/>
            <person name="Cheng J.F."/>
            <person name="Goodwin L.A."/>
            <person name="Pitluck S."/>
            <person name="Liolios K."/>
            <person name="Ivanova N."/>
            <person name="Mavromatis K."/>
            <person name="Mikhailova N."/>
            <person name="Pati A."/>
            <person name="Chen A."/>
            <person name="Palaniappan K."/>
            <person name="Land M."/>
            <person name="Pan C."/>
            <person name="Brambilla E.M."/>
            <person name="Rohde M."/>
            <person name="Tindall B.J."/>
            <person name="Sikorski J."/>
            <person name="Goker M."/>
            <person name="Detter J.C."/>
            <person name="Bristow J."/>
            <person name="Eisen J.A."/>
            <person name="Markowitz V."/>
            <person name="Hugenholtz P."/>
            <person name="Kyrpides N.C."/>
            <person name="Klenk H.P."/>
            <person name="Woyke T."/>
        </authorList>
    </citation>
    <scope>NUCLEOTIDE SEQUENCE [LARGE SCALE GENOMIC DNA]</scope>
    <source>
        <strain evidence="9">DSM 14884 / JCM 11576 / T1</strain>
    </source>
</reference>
<dbReference type="SUPFAM" id="SSF55347">
    <property type="entry name" value="Glyceraldehyde-3-phosphate dehydrogenase-like, C-terminal domain"/>
    <property type="match status" value="1"/>
</dbReference>
<gene>
    <name evidence="6" type="primary">lysY</name>
    <name evidence="8" type="ordered locus">Marky_0667</name>
</gene>
<keyword evidence="2 6" id="KW-0028">Amino-acid biosynthesis</keyword>
<dbReference type="AlphaFoldDB" id="F2NL14"/>
<dbReference type="InterPro" id="IPR058924">
    <property type="entry name" value="AGPR_dimerisation_dom"/>
</dbReference>
<dbReference type="SMART" id="SM00859">
    <property type="entry name" value="Semialdhyde_dh"/>
    <property type="match status" value="1"/>
</dbReference>
<proteinExistence type="inferred from homology"/>
<dbReference type="GO" id="GO:0003942">
    <property type="term" value="F:N-acetyl-gamma-glutamyl-phosphate reductase activity"/>
    <property type="evidence" value="ECO:0007669"/>
    <property type="project" value="InterPro"/>
</dbReference>
<dbReference type="GO" id="GO:0051287">
    <property type="term" value="F:NAD binding"/>
    <property type="evidence" value="ECO:0007669"/>
    <property type="project" value="InterPro"/>
</dbReference>
<comment type="caution">
    <text evidence="6">Lacks conserved residue(s) required for the propagation of feature annotation.</text>
</comment>
<evidence type="ECO:0000313" key="8">
    <source>
        <dbReference type="EMBL" id="AEB11417.1"/>
    </source>
</evidence>
<keyword evidence="3 6" id="KW-0521">NADP</keyword>
<comment type="catalytic activity">
    <reaction evidence="6">
        <text>[amino-group carrier protein]-C-terminal-N-(1-carboxy-5-oxopentan-1-yl)-L-glutamine + phosphate + NADP(+) = [amino-group carrier protein]-C-terminal-N-(1-carboxy-5-phosphooxy-5-oxopentan-1-yl)-L-glutamine + NADPH + H(+)</text>
        <dbReference type="Rhea" id="RHEA:41948"/>
        <dbReference type="Rhea" id="RHEA-COMP:9712"/>
        <dbReference type="Rhea" id="RHEA-COMP:9714"/>
        <dbReference type="ChEBI" id="CHEBI:15378"/>
        <dbReference type="ChEBI" id="CHEBI:43474"/>
        <dbReference type="ChEBI" id="CHEBI:57783"/>
        <dbReference type="ChEBI" id="CHEBI:58349"/>
        <dbReference type="ChEBI" id="CHEBI:78499"/>
        <dbReference type="ChEBI" id="CHEBI:78501"/>
        <dbReference type="EC" id="1.2.1.103"/>
    </reaction>
</comment>
<dbReference type="GO" id="GO:0070401">
    <property type="term" value="F:NADP+ binding"/>
    <property type="evidence" value="ECO:0007669"/>
    <property type="project" value="InterPro"/>
</dbReference>
<evidence type="ECO:0000256" key="4">
    <source>
        <dbReference type="ARBA" id="ARBA00023002"/>
    </source>
</evidence>
<keyword evidence="4 6" id="KW-0560">Oxidoreductase</keyword>
<evidence type="ECO:0000256" key="3">
    <source>
        <dbReference type="ARBA" id="ARBA00022857"/>
    </source>
</evidence>
<dbReference type="HOGENOM" id="CLU_006384_0_1_0"/>
<accession>F2NL14</accession>
<dbReference type="CDD" id="cd23939">
    <property type="entry name" value="AGPR_1_C_LysY"/>
    <property type="match status" value="1"/>
</dbReference>
<dbReference type="Gene3D" id="3.30.360.10">
    <property type="entry name" value="Dihydrodipicolinate Reductase, domain 2"/>
    <property type="match status" value="1"/>
</dbReference>
<dbReference type="InterPro" id="IPR000534">
    <property type="entry name" value="Semialdehyde_DH_NAD-bd"/>
</dbReference>
<dbReference type="GO" id="GO:0043870">
    <property type="term" value="F:N-acetyl-gamma-aminoadipyl-phosphate reductase activity"/>
    <property type="evidence" value="ECO:0007669"/>
    <property type="project" value="RHEA"/>
</dbReference>
<comment type="function">
    <text evidence="6">Catalyzes the NADPH-dependent reduction of [LysW]-aminoadipate 6-phosphate to yield [LysW]-aminoadipate 6-semialdehyde.</text>
</comment>
<feature type="binding site" evidence="6">
    <location>
        <begin position="13"/>
        <end position="16"/>
    </location>
    <ligand>
        <name>NADP(+)</name>
        <dbReference type="ChEBI" id="CHEBI:58349"/>
    </ligand>
</feature>
<evidence type="ECO:0000259" key="7">
    <source>
        <dbReference type="SMART" id="SM00859"/>
    </source>
</evidence>
<dbReference type="Proteomes" id="UP000007030">
    <property type="component" value="Chromosome"/>
</dbReference>
<organism evidence="8 9">
    <name type="scientific">Marinithermus hydrothermalis (strain DSM 14884 / JCM 11576 / T1)</name>
    <dbReference type="NCBI Taxonomy" id="869210"/>
    <lineage>
        <taxon>Bacteria</taxon>
        <taxon>Thermotogati</taxon>
        <taxon>Deinococcota</taxon>
        <taxon>Deinococci</taxon>
        <taxon>Thermales</taxon>
        <taxon>Thermaceae</taxon>
        <taxon>Marinithermus</taxon>
    </lineage>
</organism>
<dbReference type="RefSeq" id="WP_013703469.1">
    <property type="nucleotide sequence ID" value="NC_015387.1"/>
</dbReference>
<comment type="subcellular location">
    <subcellularLocation>
        <location evidence="6">Cytoplasm</location>
    </subcellularLocation>
</comment>
<dbReference type="GO" id="GO:0005737">
    <property type="term" value="C:cytoplasm"/>
    <property type="evidence" value="ECO:0007669"/>
    <property type="project" value="UniProtKB-SubCell"/>
</dbReference>
<dbReference type="HAMAP" id="MF_00150">
    <property type="entry name" value="ArgC_type1"/>
    <property type="match status" value="1"/>
</dbReference>
<evidence type="ECO:0000256" key="6">
    <source>
        <dbReference type="HAMAP-Rule" id="MF_02083"/>
    </source>
</evidence>
<keyword evidence="1 6" id="KW-0963">Cytoplasm</keyword>
<dbReference type="eggNOG" id="COG0002">
    <property type="taxonomic scope" value="Bacteria"/>
</dbReference>
<keyword evidence="9" id="KW-1185">Reference proteome</keyword>
<dbReference type="Pfam" id="PF22698">
    <property type="entry name" value="Semialdhyde_dhC_1"/>
    <property type="match status" value="1"/>
</dbReference>
<evidence type="ECO:0000256" key="1">
    <source>
        <dbReference type="ARBA" id="ARBA00022490"/>
    </source>
</evidence>
<dbReference type="InterPro" id="IPR036291">
    <property type="entry name" value="NAD(P)-bd_dom_sf"/>
</dbReference>
<dbReference type="UniPathway" id="UPA00033">
    <property type="reaction ID" value="UER00037"/>
</dbReference>
<dbReference type="InterPro" id="IPR050085">
    <property type="entry name" value="AGPR"/>
</dbReference>
<dbReference type="EMBL" id="CP002630">
    <property type="protein sequence ID" value="AEB11417.1"/>
    <property type="molecule type" value="Genomic_DNA"/>
</dbReference>
<comment type="similarity">
    <text evidence="6">Belongs to the NAGSA dehydrogenase family. Type 1 subfamily. LysY sub-subfamily.</text>
</comment>
<dbReference type="NCBIfam" id="TIGR01850">
    <property type="entry name" value="argC"/>
    <property type="match status" value="1"/>
</dbReference>
<feature type="active site" evidence="6">
    <location>
        <position position="150"/>
    </location>
</feature>
<dbReference type="PANTHER" id="PTHR32338">
    <property type="entry name" value="N-ACETYL-GAMMA-GLUTAMYL-PHOSPHATE REDUCTASE, CHLOROPLASTIC-RELATED-RELATED"/>
    <property type="match status" value="1"/>
</dbReference>
<feature type="domain" description="Semialdehyde dehydrogenase NAD-binding" evidence="7">
    <location>
        <begin position="6"/>
        <end position="142"/>
    </location>
</feature>
<feature type="binding site" evidence="6">
    <location>
        <position position="314"/>
    </location>
    <ligand>
        <name>NADP(+)</name>
        <dbReference type="ChEBI" id="CHEBI:58349"/>
    </ligand>
</feature>
<comment type="pathway">
    <text evidence="6">Amino-acid biosynthesis; L-lysine biosynthesis via AAA pathway; L-lysine from L-alpha-aminoadipate (Thermus route): step 3/5.</text>
</comment>
<dbReference type="Pfam" id="PF01118">
    <property type="entry name" value="Semialdhyde_dh"/>
    <property type="match status" value="1"/>
</dbReference>
<protein>
    <recommendedName>
        <fullName evidence="6">[LysW]-L-2-aminoadipate 6-phosphate reductase</fullName>
        <ecNumber evidence="6">1.2.1.103</ecNumber>
    </recommendedName>
</protein>